<gene>
    <name evidence="2" type="ORF">SAMN05192576_0625</name>
</gene>
<evidence type="ECO:0000259" key="1">
    <source>
        <dbReference type="Pfam" id="PF14530"/>
    </source>
</evidence>
<reference evidence="2 3" key="1">
    <citation type="submission" date="2016-10" db="EMBL/GenBank/DDBJ databases">
        <authorList>
            <person name="de Groot N.N."/>
        </authorList>
    </citation>
    <scope>NUCLEOTIDE SEQUENCE [LARGE SCALE GENOMIC DNA]</scope>
    <source>
        <strain evidence="2 3">CGMCC 1.11147</strain>
    </source>
</reference>
<keyword evidence="3" id="KW-1185">Reference proteome</keyword>
<evidence type="ECO:0000313" key="3">
    <source>
        <dbReference type="Proteomes" id="UP000199004"/>
    </source>
</evidence>
<dbReference type="AlphaFoldDB" id="A0A1G9V210"/>
<dbReference type="Proteomes" id="UP000199004">
    <property type="component" value="Unassembled WGS sequence"/>
</dbReference>
<dbReference type="InterPro" id="IPR029447">
    <property type="entry name" value="DUF4439"/>
</dbReference>
<dbReference type="STRING" id="1005944.SAMN05192576_0625"/>
<proteinExistence type="predicted"/>
<accession>A0A1G9V210</accession>
<dbReference type="InterPro" id="IPR012347">
    <property type="entry name" value="Ferritin-like"/>
</dbReference>
<feature type="domain" description="DUF4439" evidence="1">
    <location>
        <begin position="6"/>
        <end position="140"/>
    </location>
</feature>
<evidence type="ECO:0000313" key="2">
    <source>
        <dbReference type="EMBL" id="SDM66077.1"/>
    </source>
</evidence>
<protein>
    <recommendedName>
        <fullName evidence="1">DUF4439 domain-containing protein</fullName>
    </recommendedName>
</protein>
<dbReference type="SUPFAM" id="SSF47240">
    <property type="entry name" value="Ferritin-like"/>
    <property type="match status" value="1"/>
</dbReference>
<dbReference type="Pfam" id="PF14530">
    <property type="entry name" value="DUF4439"/>
    <property type="match status" value="1"/>
</dbReference>
<sequence length="144" mass="15566">MSELAALQTTLAAEHAAVYVLGVLGAQTSQTAAPELFAAVSDTYAAHRARRDQLTRTITDLGEQPVAAEVAYEVPVDLSTVEAVTRRALRLERDCATTYAFLVASTTGDQRAWALRSLQMTAVRELAFRGAPEMFPGSDEHADR</sequence>
<dbReference type="Gene3D" id="1.20.1260.10">
    <property type="match status" value="1"/>
</dbReference>
<organism evidence="2 3">
    <name type="scientific">Nocardioides szechwanensis</name>
    <dbReference type="NCBI Taxonomy" id="1005944"/>
    <lineage>
        <taxon>Bacteria</taxon>
        <taxon>Bacillati</taxon>
        <taxon>Actinomycetota</taxon>
        <taxon>Actinomycetes</taxon>
        <taxon>Propionibacteriales</taxon>
        <taxon>Nocardioidaceae</taxon>
        <taxon>Nocardioides</taxon>
    </lineage>
</organism>
<dbReference type="EMBL" id="FNIC01000001">
    <property type="protein sequence ID" value="SDM66077.1"/>
    <property type="molecule type" value="Genomic_DNA"/>
</dbReference>
<name>A0A1G9V210_9ACTN</name>
<dbReference type="RefSeq" id="WP_170254224.1">
    <property type="nucleotide sequence ID" value="NZ_BKAE01000004.1"/>
</dbReference>
<dbReference type="InterPro" id="IPR009078">
    <property type="entry name" value="Ferritin-like_SF"/>
</dbReference>